<keyword evidence="2 4" id="KW-0479">Metal-binding</keyword>
<dbReference type="STRING" id="1168221.R7YU58"/>
<dbReference type="eggNOG" id="KOG0158">
    <property type="taxonomic scope" value="Eukaryota"/>
</dbReference>
<keyword evidence="5" id="KW-0560">Oxidoreductase</keyword>
<keyword evidence="3 4" id="KW-0408">Iron</keyword>
<evidence type="ECO:0000256" key="3">
    <source>
        <dbReference type="ARBA" id="ARBA00023004"/>
    </source>
</evidence>
<dbReference type="InterPro" id="IPR017972">
    <property type="entry name" value="Cyt_P450_CS"/>
</dbReference>
<reference evidence="7" key="1">
    <citation type="submission" date="2012-06" db="EMBL/GenBank/DDBJ databases">
        <title>The genome sequence of Coniosporium apollinis CBS 100218.</title>
        <authorList>
            <consortium name="The Broad Institute Genome Sequencing Platform"/>
            <person name="Cuomo C."/>
            <person name="Gorbushina A."/>
            <person name="Noack S."/>
            <person name="Walker B."/>
            <person name="Young S.K."/>
            <person name="Zeng Q."/>
            <person name="Gargeya S."/>
            <person name="Fitzgerald M."/>
            <person name="Haas B."/>
            <person name="Abouelleil A."/>
            <person name="Alvarado L."/>
            <person name="Arachchi H.M."/>
            <person name="Berlin A.M."/>
            <person name="Chapman S.B."/>
            <person name="Goldberg J."/>
            <person name="Griggs A."/>
            <person name="Gujja S."/>
            <person name="Hansen M."/>
            <person name="Howarth C."/>
            <person name="Imamovic A."/>
            <person name="Larimer J."/>
            <person name="McCowan C."/>
            <person name="Montmayeur A."/>
            <person name="Murphy C."/>
            <person name="Neiman D."/>
            <person name="Pearson M."/>
            <person name="Priest M."/>
            <person name="Roberts A."/>
            <person name="Saif S."/>
            <person name="Shea T."/>
            <person name="Sisk P."/>
            <person name="Sykes S."/>
            <person name="Wortman J."/>
            <person name="Nusbaum C."/>
            <person name="Birren B."/>
        </authorList>
    </citation>
    <scope>NUCLEOTIDE SEQUENCE [LARGE SCALE GENOMIC DNA]</scope>
    <source>
        <strain evidence="7">CBS 100218</strain>
    </source>
</reference>
<dbReference type="GO" id="GO:0020037">
    <property type="term" value="F:heme binding"/>
    <property type="evidence" value="ECO:0007669"/>
    <property type="project" value="InterPro"/>
</dbReference>
<comment type="cofactor">
    <cofactor evidence="1 4">
        <name>heme</name>
        <dbReference type="ChEBI" id="CHEBI:30413"/>
    </cofactor>
</comment>
<dbReference type="OMA" id="AYIMRYV"/>
<dbReference type="EMBL" id="JH767572">
    <property type="protein sequence ID" value="EON65196.1"/>
    <property type="molecule type" value="Genomic_DNA"/>
</dbReference>
<protein>
    <recommendedName>
        <fullName evidence="8">Cytochrome P450 oxidoreductase</fullName>
    </recommendedName>
</protein>
<keyword evidence="5" id="KW-0503">Monooxygenase</keyword>
<dbReference type="InterPro" id="IPR036396">
    <property type="entry name" value="Cyt_P450_sf"/>
</dbReference>
<dbReference type="Gene3D" id="1.10.630.10">
    <property type="entry name" value="Cytochrome P450"/>
    <property type="match status" value="1"/>
</dbReference>
<evidence type="ECO:0000256" key="2">
    <source>
        <dbReference type="ARBA" id="ARBA00022723"/>
    </source>
</evidence>
<evidence type="ECO:0008006" key="8">
    <source>
        <dbReference type="Google" id="ProtNLM"/>
    </source>
</evidence>
<evidence type="ECO:0000313" key="6">
    <source>
        <dbReference type="EMBL" id="EON65196.1"/>
    </source>
</evidence>
<dbReference type="PRINTS" id="PR00385">
    <property type="entry name" value="P450"/>
</dbReference>
<evidence type="ECO:0000256" key="4">
    <source>
        <dbReference type="PIRSR" id="PIRSR602401-1"/>
    </source>
</evidence>
<dbReference type="InterPro" id="IPR001128">
    <property type="entry name" value="Cyt_P450"/>
</dbReference>
<dbReference type="SUPFAM" id="SSF48264">
    <property type="entry name" value="Cytochrome P450"/>
    <property type="match status" value="1"/>
</dbReference>
<sequence>MHMQLVFLSAVGLLFVRLLLYIYHLATSPLKDIPGPFLARFTKWWYFHRVLRGHFERDNIALHRRLGPIVRIAPDHYSINDPSAIKTIYGIGSNFPKSDWYEGWKHPSPDRWTLFPERNMKRHAETRKRFQAMYSMTSLVSYEPYVDDCADLFETRLREFAQAKQELDIAHWFQCYAFDVIGHITFGERFGFLDHGEDINGALAALQNTMVYSTLIGIFAKWHPVLFGPMSRFKWSGAAGRAFIMKFVQGIINRRKTKEPEAGNITRDIAGPQDFLGKMMQAHRENPEKVTDYHIFMMGQSNIIAGSDTTSISLSSILYYLVHNPETMGKLREEIAQFDAEGRCDAKTTFKQSQEMPYLQAVIKEALRMHSATGLPLWRVVPEGGCEVSGRFFPAGTVIGVNTWVAHYNESVFPDATKFQPERWLDAQRDPKRFKDMEVYYMPFGLGSRTCLGKHISILEMSKLVPRVVRQFEFQPVGHGWDTLNYWFVKPTSFKVRVRLRGTDSRTVSSDWI</sequence>
<proteinExistence type="inferred from homology"/>
<dbReference type="InterPro" id="IPR002401">
    <property type="entry name" value="Cyt_P450_E_grp-I"/>
</dbReference>
<dbReference type="OrthoDB" id="3934656at2759"/>
<evidence type="ECO:0000256" key="5">
    <source>
        <dbReference type="RuleBase" id="RU000461"/>
    </source>
</evidence>
<evidence type="ECO:0000256" key="1">
    <source>
        <dbReference type="ARBA" id="ARBA00001971"/>
    </source>
</evidence>
<dbReference type="FunFam" id="1.10.630.10:FF:000050">
    <property type="entry name" value="Cytochrome P450 monooxygenase"/>
    <property type="match status" value="1"/>
</dbReference>
<keyword evidence="4 5" id="KW-0349">Heme</keyword>
<dbReference type="PANTHER" id="PTHR24305">
    <property type="entry name" value="CYTOCHROME P450"/>
    <property type="match status" value="1"/>
</dbReference>
<dbReference type="PANTHER" id="PTHR24305:SF188">
    <property type="entry name" value="P450, PUTATIVE (EUROFUNG)-RELATED"/>
    <property type="match status" value="1"/>
</dbReference>
<name>R7YU58_CONA1</name>
<dbReference type="Pfam" id="PF00067">
    <property type="entry name" value="p450"/>
    <property type="match status" value="1"/>
</dbReference>
<dbReference type="PRINTS" id="PR00463">
    <property type="entry name" value="EP450I"/>
</dbReference>
<dbReference type="GO" id="GO:0004497">
    <property type="term" value="F:monooxygenase activity"/>
    <property type="evidence" value="ECO:0007669"/>
    <property type="project" value="UniProtKB-KW"/>
</dbReference>
<dbReference type="GO" id="GO:0005506">
    <property type="term" value="F:iron ion binding"/>
    <property type="evidence" value="ECO:0007669"/>
    <property type="project" value="InterPro"/>
</dbReference>
<comment type="similarity">
    <text evidence="5">Belongs to the cytochrome P450 family.</text>
</comment>
<dbReference type="InterPro" id="IPR050121">
    <property type="entry name" value="Cytochrome_P450_monoxygenase"/>
</dbReference>
<evidence type="ECO:0000313" key="7">
    <source>
        <dbReference type="Proteomes" id="UP000016924"/>
    </source>
</evidence>
<dbReference type="RefSeq" id="XP_007780513.1">
    <property type="nucleotide sequence ID" value="XM_007782323.1"/>
</dbReference>
<gene>
    <name evidence="6" type="ORF">W97_04433</name>
</gene>
<dbReference type="GeneID" id="19901744"/>
<dbReference type="AlphaFoldDB" id="R7YU58"/>
<keyword evidence="7" id="KW-1185">Reference proteome</keyword>
<dbReference type="GO" id="GO:0016705">
    <property type="term" value="F:oxidoreductase activity, acting on paired donors, with incorporation or reduction of molecular oxygen"/>
    <property type="evidence" value="ECO:0007669"/>
    <property type="project" value="InterPro"/>
</dbReference>
<dbReference type="PROSITE" id="PS00086">
    <property type="entry name" value="CYTOCHROME_P450"/>
    <property type="match status" value="1"/>
</dbReference>
<dbReference type="Proteomes" id="UP000016924">
    <property type="component" value="Unassembled WGS sequence"/>
</dbReference>
<organism evidence="6 7">
    <name type="scientific">Coniosporium apollinis (strain CBS 100218)</name>
    <name type="common">Rock-inhabiting black yeast</name>
    <dbReference type="NCBI Taxonomy" id="1168221"/>
    <lineage>
        <taxon>Eukaryota</taxon>
        <taxon>Fungi</taxon>
        <taxon>Dikarya</taxon>
        <taxon>Ascomycota</taxon>
        <taxon>Pezizomycotina</taxon>
        <taxon>Dothideomycetes</taxon>
        <taxon>Dothideomycetes incertae sedis</taxon>
        <taxon>Coniosporium</taxon>
    </lineage>
</organism>
<dbReference type="HOGENOM" id="CLU_001570_14_0_1"/>
<accession>R7YU58</accession>
<feature type="binding site" description="axial binding residue" evidence="4">
    <location>
        <position position="451"/>
    </location>
    <ligand>
        <name>heme</name>
        <dbReference type="ChEBI" id="CHEBI:30413"/>
    </ligand>
    <ligandPart>
        <name>Fe</name>
        <dbReference type="ChEBI" id="CHEBI:18248"/>
    </ligandPart>
</feature>
<dbReference type="CDD" id="cd11060">
    <property type="entry name" value="CYP57A1-like"/>
    <property type="match status" value="1"/>
</dbReference>